<dbReference type="InterPro" id="IPR036388">
    <property type="entry name" value="WH-like_DNA-bd_sf"/>
</dbReference>
<dbReference type="InterPro" id="IPR014041">
    <property type="entry name" value="ESCRT-II_cplx_Vps25-sub_N"/>
</dbReference>
<dbReference type="GO" id="GO:0042803">
    <property type="term" value="F:protein homodimerization activity"/>
    <property type="evidence" value="ECO:0007669"/>
    <property type="project" value="TreeGrafter"/>
</dbReference>
<dbReference type="Gene3D" id="1.10.10.10">
    <property type="entry name" value="Winged helix-like DNA-binding domain superfamily/Winged helix DNA-binding domain"/>
    <property type="match status" value="1"/>
</dbReference>
<dbReference type="SUPFAM" id="SSF46785">
    <property type="entry name" value="Winged helix' DNA-binding domain"/>
    <property type="match status" value="2"/>
</dbReference>
<evidence type="ECO:0000256" key="2">
    <source>
        <dbReference type="ARBA" id="ARBA00022448"/>
    </source>
</evidence>
<dbReference type="PANTHER" id="PTHR13149">
    <property type="entry name" value="VACUOLAR PROTEIN SORTING-ASSOCIATED PROTEIN VPS25"/>
    <property type="match status" value="1"/>
</dbReference>
<reference evidence="5" key="1">
    <citation type="journal article" date="2018" name="Nat. Microbiol.">
        <title>Leveraging single-cell genomics to expand the fungal tree of life.</title>
        <authorList>
            <person name="Ahrendt S.R."/>
            <person name="Quandt C.A."/>
            <person name="Ciobanu D."/>
            <person name="Clum A."/>
            <person name="Salamov A."/>
            <person name="Andreopoulos B."/>
            <person name="Cheng J.F."/>
            <person name="Woyke T."/>
            <person name="Pelin A."/>
            <person name="Henrissat B."/>
            <person name="Reynolds N.K."/>
            <person name="Benny G.L."/>
            <person name="Smith M.E."/>
            <person name="James T.Y."/>
            <person name="Grigoriev I.V."/>
        </authorList>
    </citation>
    <scope>NUCLEOTIDE SEQUENCE [LARGE SCALE GENOMIC DNA]</scope>
    <source>
        <strain evidence="5">Baker2002</strain>
    </source>
</reference>
<dbReference type="Gene3D" id="1.10.10.570">
    <property type="entry name" value="Winged helix' DNA-binding domain. Chain C. Domain 1"/>
    <property type="match status" value="1"/>
</dbReference>
<accession>A0A4P9Z7T9</accession>
<dbReference type="InterPro" id="IPR008570">
    <property type="entry name" value="ESCRT-II_cplx_Vps25-sub"/>
</dbReference>
<dbReference type="GO" id="GO:0000814">
    <property type="term" value="C:ESCRT II complex"/>
    <property type="evidence" value="ECO:0007669"/>
    <property type="project" value="InterPro"/>
</dbReference>
<comment type="similarity">
    <text evidence="1">Belongs to the VPS25 family.</text>
</comment>
<proteinExistence type="inferred from homology"/>
<evidence type="ECO:0000313" key="4">
    <source>
        <dbReference type="EMBL" id="RKP28725.1"/>
    </source>
</evidence>
<gene>
    <name evidence="4" type="ORF">METBISCDRAFT_28841</name>
</gene>
<dbReference type="InterPro" id="IPR036390">
    <property type="entry name" value="WH_DNA-bd_sf"/>
</dbReference>
<evidence type="ECO:0000256" key="3">
    <source>
        <dbReference type="ARBA" id="ARBA00022927"/>
    </source>
</evidence>
<dbReference type="PANTHER" id="PTHR13149:SF0">
    <property type="entry name" value="VACUOLAR PROTEIN-SORTING-ASSOCIATED PROTEIN 25"/>
    <property type="match status" value="1"/>
</dbReference>
<sequence length="186" mass="21201">MFTFPKIHHFPPFYTQQQNATVLENQLNEWCSLLLSYCQHYLVYVLLPQGAIMAQGSEETAPPLFENKALDRSAPPHFRRAIVSHLIHKLGRGVYVDPKHPDAGVLVFWRTPDEWARMLCDAADRMGHVGSVLTVYELILLDDAADDSFRNLDYHMLARAVDVLVKQGRAQVFRSDDGRIEGIKIV</sequence>
<dbReference type="Proteomes" id="UP000268321">
    <property type="component" value="Unassembled WGS sequence"/>
</dbReference>
<name>A0A4P9Z7T9_9ASCO</name>
<dbReference type="Pfam" id="PF05871">
    <property type="entry name" value="ESCRT-II"/>
    <property type="match status" value="1"/>
</dbReference>
<keyword evidence="3" id="KW-0653">Protein transport</keyword>
<evidence type="ECO:0000313" key="5">
    <source>
        <dbReference type="Proteomes" id="UP000268321"/>
    </source>
</evidence>
<keyword evidence="2" id="KW-0813">Transport</keyword>
<dbReference type="GO" id="GO:0043328">
    <property type="term" value="P:protein transport to vacuole involved in ubiquitin-dependent protein catabolic process via the multivesicular body sorting pathway"/>
    <property type="evidence" value="ECO:0007669"/>
    <property type="project" value="TreeGrafter"/>
</dbReference>
<dbReference type="GO" id="GO:0005198">
    <property type="term" value="F:structural molecule activity"/>
    <property type="evidence" value="ECO:0007669"/>
    <property type="project" value="TreeGrafter"/>
</dbReference>
<dbReference type="EMBL" id="ML004638">
    <property type="protein sequence ID" value="RKP28725.1"/>
    <property type="molecule type" value="Genomic_DNA"/>
</dbReference>
<keyword evidence="5" id="KW-1185">Reference proteome</keyword>
<dbReference type="AlphaFoldDB" id="A0A4P9Z7T9"/>
<protein>
    <submittedName>
        <fullName evidence="4">ESCRT-II complex, vps25 subunit</fullName>
    </submittedName>
</protein>
<evidence type="ECO:0000256" key="1">
    <source>
        <dbReference type="ARBA" id="ARBA00009674"/>
    </source>
</evidence>
<dbReference type="OrthoDB" id="245150at2759"/>
<organism evidence="4 5">
    <name type="scientific">Metschnikowia bicuspidata</name>
    <dbReference type="NCBI Taxonomy" id="27322"/>
    <lineage>
        <taxon>Eukaryota</taxon>
        <taxon>Fungi</taxon>
        <taxon>Dikarya</taxon>
        <taxon>Ascomycota</taxon>
        <taxon>Saccharomycotina</taxon>
        <taxon>Pichiomycetes</taxon>
        <taxon>Metschnikowiaceae</taxon>
        <taxon>Metschnikowia</taxon>
    </lineage>
</organism>